<name>A0AAV1IJJ0_9CHLO</name>
<gene>
    <name evidence="1" type="ORF">CVIRNUC_010061</name>
</gene>
<evidence type="ECO:0008006" key="3">
    <source>
        <dbReference type="Google" id="ProtNLM"/>
    </source>
</evidence>
<accession>A0AAV1IJJ0</accession>
<dbReference type="AlphaFoldDB" id="A0AAV1IJJ0"/>
<sequence>MVQQRRYRCVSSRSFHAEQDSCASSLCASSSGSSSTDECLQQDANGFEQGCAAQQEGPNRLPVLPSEVIDQVLGTLKQSWQARPSRLAKDEVREWTQYSLVCKGWQAAFGDIHLCIEFHEASQDLTPELQ</sequence>
<dbReference type="Proteomes" id="UP001314263">
    <property type="component" value="Unassembled WGS sequence"/>
</dbReference>
<keyword evidence="2" id="KW-1185">Reference proteome</keyword>
<proteinExistence type="predicted"/>
<evidence type="ECO:0000313" key="2">
    <source>
        <dbReference type="Proteomes" id="UP001314263"/>
    </source>
</evidence>
<reference evidence="1 2" key="1">
    <citation type="submission" date="2023-10" db="EMBL/GenBank/DDBJ databases">
        <authorList>
            <person name="Maclean D."/>
            <person name="Macfadyen A."/>
        </authorList>
    </citation>
    <scope>NUCLEOTIDE SEQUENCE [LARGE SCALE GENOMIC DNA]</scope>
</reference>
<organism evidence="1 2">
    <name type="scientific">Coccomyxa viridis</name>
    <dbReference type="NCBI Taxonomy" id="1274662"/>
    <lineage>
        <taxon>Eukaryota</taxon>
        <taxon>Viridiplantae</taxon>
        <taxon>Chlorophyta</taxon>
        <taxon>core chlorophytes</taxon>
        <taxon>Trebouxiophyceae</taxon>
        <taxon>Trebouxiophyceae incertae sedis</taxon>
        <taxon>Coccomyxaceae</taxon>
        <taxon>Coccomyxa</taxon>
    </lineage>
</organism>
<comment type="caution">
    <text evidence="1">The sequence shown here is derived from an EMBL/GenBank/DDBJ whole genome shotgun (WGS) entry which is preliminary data.</text>
</comment>
<protein>
    <recommendedName>
        <fullName evidence="3">F-box domain-containing protein</fullName>
    </recommendedName>
</protein>
<dbReference type="EMBL" id="CAUYUE010000015">
    <property type="protein sequence ID" value="CAK0786847.1"/>
    <property type="molecule type" value="Genomic_DNA"/>
</dbReference>
<evidence type="ECO:0000313" key="1">
    <source>
        <dbReference type="EMBL" id="CAK0786847.1"/>
    </source>
</evidence>